<organism evidence="2 3">
    <name type="scientific">Isosphaera pallida (strain ATCC 43644 / DSM 9630 / IS1B)</name>
    <dbReference type="NCBI Taxonomy" id="575540"/>
    <lineage>
        <taxon>Bacteria</taxon>
        <taxon>Pseudomonadati</taxon>
        <taxon>Planctomycetota</taxon>
        <taxon>Planctomycetia</taxon>
        <taxon>Isosphaerales</taxon>
        <taxon>Isosphaeraceae</taxon>
        <taxon>Isosphaera</taxon>
    </lineage>
</organism>
<dbReference type="KEGG" id="ipa:Isop_0286"/>
<dbReference type="EMBL" id="CP002353">
    <property type="protein sequence ID" value="ADV60883.1"/>
    <property type="molecule type" value="Genomic_DNA"/>
</dbReference>
<protein>
    <submittedName>
        <fullName evidence="2">Uncharacterized protein</fullName>
    </submittedName>
</protein>
<dbReference type="AlphaFoldDB" id="E8QX50"/>
<sequence length="465" mass="50781">MPTLLIDGNSPPRPRSLWDAALVWTVGLLLVGTSAEGTRGQELPAPRIVPGPSRPANPATDAPTTPPNAPLAQGERTTLSGDDEPIDFDSSNLTTEQIEELEKEVLPNARAIVDPRARARALEKVGALLTYVGRYDEAYDALIEAGQAALRVDTSRERDLRLERIIRNLMALTAELLREAVPDLAPIPIAEDEETSKVDRLQIIDLILKIGEEASTLIKAMTSPIYRNEGRLLIAEELSNRAREMFSPLNLGPERRPDLADDLDALIERGDRIIQLAFDIALQTEWPLFRDNAKLEVVRNAARSERFTLAFELARAIAGPEARSEAYLALADVLARSRTQEAHADLATQAFSEAARAIASLPLGDVRNVLARALVDVLVAVGRFEDARAAVVLLDGDLYNIAQALGAVAESMGRRNLVKAAQEWIAEVENDRLRSYLERRLIEGVLSAINSSRGLNVEALGGMTP</sequence>
<dbReference type="Gene3D" id="1.25.40.10">
    <property type="entry name" value="Tetratricopeptide repeat domain"/>
    <property type="match status" value="1"/>
</dbReference>
<reference evidence="2 3" key="2">
    <citation type="journal article" date="2011" name="Stand. Genomic Sci.">
        <title>Complete genome sequence of Isosphaera pallida type strain (IS1B).</title>
        <authorList>
            <consortium name="US DOE Joint Genome Institute (JGI-PGF)"/>
            <person name="Goker M."/>
            <person name="Cleland D."/>
            <person name="Saunders E."/>
            <person name="Lapidus A."/>
            <person name="Nolan M."/>
            <person name="Lucas S."/>
            <person name="Hammon N."/>
            <person name="Deshpande S."/>
            <person name="Cheng J.F."/>
            <person name="Tapia R."/>
            <person name="Han C."/>
            <person name="Goodwin L."/>
            <person name="Pitluck S."/>
            <person name="Liolios K."/>
            <person name="Pagani I."/>
            <person name="Ivanova N."/>
            <person name="Mavromatis K."/>
            <person name="Pati A."/>
            <person name="Chen A."/>
            <person name="Palaniappan K."/>
            <person name="Land M."/>
            <person name="Hauser L."/>
            <person name="Chang Y.J."/>
            <person name="Jeffries C.D."/>
            <person name="Detter J.C."/>
            <person name="Beck B."/>
            <person name="Woyke T."/>
            <person name="Bristow J."/>
            <person name="Eisen J.A."/>
            <person name="Markowitz V."/>
            <person name="Hugenholtz P."/>
            <person name="Kyrpides N.C."/>
            <person name="Klenk H.P."/>
        </authorList>
    </citation>
    <scope>NUCLEOTIDE SEQUENCE [LARGE SCALE GENOMIC DNA]</scope>
    <source>
        <strain evidence="3">ATCC 43644 / DSM 9630 / IS1B</strain>
    </source>
</reference>
<evidence type="ECO:0000256" key="1">
    <source>
        <dbReference type="SAM" id="MobiDB-lite"/>
    </source>
</evidence>
<proteinExistence type="predicted"/>
<dbReference type="InterPro" id="IPR011990">
    <property type="entry name" value="TPR-like_helical_dom_sf"/>
</dbReference>
<accession>E8QX50</accession>
<dbReference type="Proteomes" id="UP000008631">
    <property type="component" value="Chromosome"/>
</dbReference>
<reference key="1">
    <citation type="submission" date="2010-11" db="EMBL/GenBank/DDBJ databases">
        <title>The complete sequence of chromosome of Isophaera pallida ATCC 43644.</title>
        <authorList>
            <consortium name="US DOE Joint Genome Institute (JGI-PGF)"/>
            <person name="Lucas S."/>
            <person name="Copeland A."/>
            <person name="Lapidus A."/>
            <person name="Bruce D."/>
            <person name="Goodwin L."/>
            <person name="Pitluck S."/>
            <person name="Kyrpides N."/>
            <person name="Mavromatis K."/>
            <person name="Pagani I."/>
            <person name="Ivanova N."/>
            <person name="Saunders E."/>
            <person name="Brettin T."/>
            <person name="Detter J.C."/>
            <person name="Han C."/>
            <person name="Tapia R."/>
            <person name="Land M."/>
            <person name="Hauser L."/>
            <person name="Markowitz V."/>
            <person name="Cheng J.-F."/>
            <person name="Hugenholtz P."/>
            <person name="Woyke T."/>
            <person name="Wu D."/>
            <person name="Eisen J.A."/>
        </authorList>
    </citation>
    <scope>NUCLEOTIDE SEQUENCE</scope>
    <source>
        <strain>ATCC 43644</strain>
    </source>
</reference>
<evidence type="ECO:0000313" key="2">
    <source>
        <dbReference type="EMBL" id="ADV60883.1"/>
    </source>
</evidence>
<dbReference type="eggNOG" id="ENOG50340KU">
    <property type="taxonomic scope" value="Bacteria"/>
</dbReference>
<dbReference type="RefSeq" id="WP_013563172.1">
    <property type="nucleotide sequence ID" value="NC_014962.1"/>
</dbReference>
<dbReference type="InParanoid" id="E8QX50"/>
<keyword evidence="3" id="KW-1185">Reference proteome</keyword>
<gene>
    <name evidence="2" type="ordered locus">Isop_0286</name>
</gene>
<evidence type="ECO:0000313" key="3">
    <source>
        <dbReference type="Proteomes" id="UP000008631"/>
    </source>
</evidence>
<name>E8QX50_ISOPI</name>
<dbReference type="OrthoDB" id="253734at2"/>
<feature type="region of interest" description="Disordered" evidence="1">
    <location>
        <begin position="38"/>
        <end position="90"/>
    </location>
</feature>
<dbReference type="HOGENOM" id="CLU_587638_0_0_0"/>